<evidence type="ECO:0000259" key="5">
    <source>
        <dbReference type="PROSITE" id="PS51782"/>
    </source>
</evidence>
<evidence type="ECO:0000256" key="2">
    <source>
        <dbReference type="ARBA" id="ARBA00023026"/>
    </source>
</evidence>
<evidence type="ECO:0000256" key="1">
    <source>
        <dbReference type="ARBA" id="ARBA00022669"/>
    </source>
</evidence>
<keyword evidence="1" id="KW-0147">Chitin-binding</keyword>
<accession>A0A7R7XJR2</accession>
<dbReference type="OrthoDB" id="1193027at2759"/>
<keyword evidence="4" id="KW-0732">Signal</keyword>
<dbReference type="GeneID" id="64971814"/>
<feature type="compositionally biased region" description="Low complexity" evidence="3">
    <location>
        <begin position="273"/>
        <end position="283"/>
    </location>
</feature>
<dbReference type="GO" id="GO:0008061">
    <property type="term" value="F:chitin binding"/>
    <property type="evidence" value="ECO:0007669"/>
    <property type="project" value="UniProtKB-KW"/>
</dbReference>
<feature type="chain" id="PRO_5030539881" description="LysM domain-containing protein" evidence="4">
    <location>
        <begin position="20"/>
        <end position="439"/>
    </location>
</feature>
<keyword evidence="7" id="KW-1185">Reference proteome</keyword>
<protein>
    <recommendedName>
        <fullName evidence="5">LysM domain-containing protein</fullName>
    </recommendedName>
</protein>
<sequence length="439" mass="45646">MVNIPLIVAAGSLFTLISGAPVSSSHSSAHRHTERHAHHALSHSKRSYNVLGGNGKAADGWPSHENWWPEFEKMFEANRDNMKQACNQWNVPNNSDQEMDDISSAIQEVASSSGVDPRFILAIVVQESNGCVRAPTTDNGVTNPGLMQSHNGEGSCNKGGSVQTPCPKAQIKQMIQDGTVGTSAGDGLKQCLAQAGGTDSSAYYAAARIYNSGSVDGSGNLGKGIATHCYSSDIANRLSGWSSGPSSCEDNSIGTLDKAVTSLFRFAGGLLSGGSDSSSGSDSGSDDATESQTSSTEATPEPTPEPTATQTDPGVFAQEPTPTEASSSTTTSTATETATSTSTSTSTYTLVDASSSPTPEPATNTEPAANSAAPSSGSAPIYPNANSSCKEYYTVEDGDYCLKIEPETGVTVDQLRELNSGLKTDCTNLWLGYQYCIKA</sequence>
<organism evidence="6 7">
    <name type="scientific">Aspergillus puulaauensis</name>
    <dbReference type="NCBI Taxonomy" id="1220207"/>
    <lineage>
        <taxon>Eukaryota</taxon>
        <taxon>Fungi</taxon>
        <taxon>Dikarya</taxon>
        <taxon>Ascomycota</taxon>
        <taxon>Pezizomycotina</taxon>
        <taxon>Eurotiomycetes</taxon>
        <taxon>Eurotiomycetidae</taxon>
        <taxon>Eurotiales</taxon>
        <taxon>Aspergillaceae</taxon>
        <taxon>Aspergillus</taxon>
    </lineage>
</organism>
<dbReference type="InterPro" id="IPR052210">
    <property type="entry name" value="LysM1-like"/>
</dbReference>
<dbReference type="PANTHER" id="PTHR34997">
    <property type="entry name" value="AM15"/>
    <property type="match status" value="1"/>
</dbReference>
<evidence type="ECO:0000313" key="7">
    <source>
        <dbReference type="Proteomes" id="UP000654913"/>
    </source>
</evidence>
<name>A0A7R7XJR2_9EURO</name>
<reference evidence="6" key="2">
    <citation type="submission" date="2021-02" db="EMBL/GenBank/DDBJ databases">
        <title>Aspergillus puulaauensis MK2 genome sequence.</title>
        <authorList>
            <person name="Futagami T."/>
            <person name="Mori K."/>
            <person name="Kadooka C."/>
            <person name="Tanaka T."/>
        </authorList>
    </citation>
    <scope>NUCLEOTIDE SEQUENCE</scope>
    <source>
        <strain evidence="6">MK2</strain>
    </source>
</reference>
<dbReference type="KEGG" id="apuu:APUU_30034A"/>
<evidence type="ECO:0000256" key="3">
    <source>
        <dbReference type="SAM" id="MobiDB-lite"/>
    </source>
</evidence>
<reference evidence="6" key="1">
    <citation type="submission" date="2021-01" db="EMBL/GenBank/DDBJ databases">
        <authorList>
            <consortium name="Aspergillus puulaauensis MK2 genome sequencing consortium"/>
            <person name="Kazuki M."/>
            <person name="Futagami T."/>
        </authorList>
    </citation>
    <scope>NUCLEOTIDE SEQUENCE</scope>
    <source>
        <strain evidence="6">MK2</strain>
    </source>
</reference>
<proteinExistence type="predicted"/>
<feature type="signal peptide" evidence="4">
    <location>
        <begin position="1"/>
        <end position="19"/>
    </location>
</feature>
<dbReference type="InterPro" id="IPR036779">
    <property type="entry name" value="LysM_dom_sf"/>
</dbReference>
<feature type="compositionally biased region" description="Basic residues" evidence="3">
    <location>
        <begin position="28"/>
        <end position="46"/>
    </location>
</feature>
<dbReference type="Gene3D" id="1.10.530.10">
    <property type="match status" value="1"/>
</dbReference>
<keyword evidence="2" id="KW-0843">Virulence</keyword>
<evidence type="ECO:0000256" key="4">
    <source>
        <dbReference type="SAM" id="SignalP"/>
    </source>
</evidence>
<dbReference type="Proteomes" id="UP000654913">
    <property type="component" value="Chromosome 3"/>
</dbReference>
<feature type="domain" description="LysM" evidence="5">
    <location>
        <begin position="391"/>
        <end position="437"/>
    </location>
</feature>
<feature type="region of interest" description="Disordered" evidence="3">
    <location>
        <begin position="272"/>
        <end position="384"/>
    </location>
</feature>
<feature type="compositionally biased region" description="Low complexity" evidence="3">
    <location>
        <begin position="290"/>
        <end position="380"/>
    </location>
</feature>
<gene>
    <name evidence="6" type="ORF">APUU_30034A</name>
</gene>
<dbReference type="RefSeq" id="XP_041554003.1">
    <property type="nucleotide sequence ID" value="XM_041701082.1"/>
</dbReference>
<feature type="region of interest" description="Disordered" evidence="3">
    <location>
        <begin position="24"/>
        <end position="46"/>
    </location>
</feature>
<dbReference type="PANTHER" id="PTHR34997:SF1">
    <property type="entry name" value="PEPTIDOGLYCAN-BINDING LYSIN DOMAIN"/>
    <property type="match status" value="1"/>
</dbReference>
<dbReference type="InterPro" id="IPR023346">
    <property type="entry name" value="Lysozyme-like_dom_sf"/>
</dbReference>
<dbReference type="AlphaFoldDB" id="A0A7R7XJR2"/>
<dbReference type="Gene3D" id="3.10.350.10">
    <property type="entry name" value="LysM domain"/>
    <property type="match status" value="1"/>
</dbReference>
<dbReference type="EMBL" id="AP024445">
    <property type="protein sequence ID" value="BCS21809.1"/>
    <property type="molecule type" value="Genomic_DNA"/>
</dbReference>
<dbReference type="SUPFAM" id="SSF54106">
    <property type="entry name" value="LysM domain"/>
    <property type="match status" value="1"/>
</dbReference>
<dbReference type="SUPFAM" id="SSF53955">
    <property type="entry name" value="Lysozyme-like"/>
    <property type="match status" value="1"/>
</dbReference>
<dbReference type="InterPro" id="IPR018392">
    <property type="entry name" value="LysM"/>
</dbReference>
<evidence type="ECO:0000313" key="6">
    <source>
        <dbReference type="EMBL" id="BCS21809.1"/>
    </source>
</evidence>
<dbReference type="PROSITE" id="PS51782">
    <property type="entry name" value="LYSM"/>
    <property type="match status" value="1"/>
</dbReference>